<comment type="caution">
    <text evidence="6">The sequence shown here is derived from an EMBL/GenBank/DDBJ whole genome shotgun (WGS) entry which is preliminary data.</text>
</comment>
<dbReference type="PATRIC" id="fig|1236046.5.peg.1323"/>
<feature type="binding site" evidence="2">
    <location>
        <position position="56"/>
    </location>
    <ligand>
        <name>substrate</name>
    </ligand>
</feature>
<proteinExistence type="predicted"/>
<feature type="domain" description="Deoxynucleoside kinase" evidence="4">
    <location>
        <begin position="5"/>
        <end position="199"/>
    </location>
</feature>
<reference evidence="5 8" key="3">
    <citation type="journal article" date="2018" name="Nat. Biotechnol.">
        <title>A standardized bacterial taxonomy based on genome phylogeny substantially revises the tree of life.</title>
        <authorList>
            <person name="Parks D.H."/>
            <person name="Chuvochina M."/>
            <person name="Waite D.W."/>
            <person name="Rinke C."/>
            <person name="Skarshewski A."/>
            <person name="Chaumeil P.A."/>
            <person name="Hugenholtz P."/>
        </authorList>
    </citation>
    <scope>NUCLEOTIDE SEQUENCE [LARGE SCALE GENOMIC DNA]</scope>
    <source>
        <strain evidence="5">UBA9905</strain>
    </source>
</reference>
<dbReference type="SUPFAM" id="SSF52540">
    <property type="entry name" value="P-loop containing nucleoside triphosphate hydrolases"/>
    <property type="match status" value="1"/>
</dbReference>
<evidence type="ECO:0000313" key="8">
    <source>
        <dbReference type="Proteomes" id="UP000264215"/>
    </source>
</evidence>
<evidence type="ECO:0000256" key="1">
    <source>
        <dbReference type="PIRSR" id="PIRSR000705-1"/>
    </source>
</evidence>
<accession>A0A101I1M5</accession>
<keyword evidence="3" id="KW-0547">Nucleotide-binding</keyword>
<dbReference type="PIRSF" id="PIRSF000705">
    <property type="entry name" value="DNK"/>
    <property type="match status" value="1"/>
</dbReference>
<dbReference type="AlphaFoldDB" id="A0A101I1M5"/>
<feature type="binding site" evidence="2">
    <location>
        <position position="146"/>
    </location>
    <ligand>
        <name>substrate</name>
    </ligand>
</feature>
<dbReference type="Pfam" id="PF01712">
    <property type="entry name" value="dNK"/>
    <property type="match status" value="1"/>
</dbReference>
<evidence type="ECO:0000259" key="4">
    <source>
        <dbReference type="Pfam" id="PF01712"/>
    </source>
</evidence>
<dbReference type="GO" id="GO:0019136">
    <property type="term" value="F:deoxynucleoside kinase activity"/>
    <property type="evidence" value="ECO:0007669"/>
    <property type="project" value="InterPro"/>
</dbReference>
<gene>
    <name evidence="5" type="ORF">DIT26_03510</name>
    <name evidence="6" type="ORF">XE02_1358</name>
</gene>
<dbReference type="InterPro" id="IPR031314">
    <property type="entry name" value="DNK_dom"/>
</dbReference>
<dbReference type="Gene3D" id="3.40.50.300">
    <property type="entry name" value="P-loop containing nucleotide triphosphate hydrolases"/>
    <property type="match status" value="1"/>
</dbReference>
<keyword evidence="6" id="KW-0418">Kinase</keyword>
<keyword evidence="6" id="KW-0808">Transferase</keyword>
<dbReference type="InterPro" id="IPR050566">
    <property type="entry name" value="Deoxyribonucleoside_kinase"/>
</dbReference>
<dbReference type="GO" id="GO:0005524">
    <property type="term" value="F:ATP binding"/>
    <property type="evidence" value="ECO:0007669"/>
    <property type="project" value="UniProtKB-KW"/>
</dbReference>
<dbReference type="PANTHER" id="PTHR10513:SF35">
    <property type="entry name" value="DEOXYADENOSINE KINASE"/>
    <property type="match status" value="1"/>
</dbReference>
<evidence type="ECO:0000313" key="5">
    <source>
        <dbReference type="EMBL" id="HCO69642.1"/>
    </source>
</evidence>
<evidence type="ECO:0000313" key="7">
    <source>
        <dbReference type="Proteomes" id="UP000055014"/>
    </source>
</evidence>
<feature type="active site" description="Proton acceptor" evidence="1">
    <location>
        <position position="79"/>
    </location>
</feature>
<dbReference type="Proteomes" id="UP000055014">
    <property type="component" value="Unassembled WGS sequence"/>
</dbReference>
<dbReference type="InterPro" id="IPR002624">
    <property type="entry name" value="DCK/DGK"/>
</dbReference>
<feature type="binding site" evidence="3">
    <location>
        <begin position="9"/>
        <end position="17"/>
    </location>
    <ligand>
        <name>ATP</name>
        <dbReference type="ChEBI" id="CHEBI:30616"/>
    </ligand>
</feature>
<dbReference type="EMBL" id="DQBS01000087">
    <property type="protein sequence ID" value="HCO69642.1"/>
    <property type="molecule type" value="Genomic_DNA"/>
</dbReference>
<dbReference type="GO" id="GO:0005737">
    <property type="term" value="C:cytoplasm"/>
    <property type="evidence" value="ECO:0007669"/>
    <property type="project" value="TreeGrafter"/>
</dbReference>
<dbReference type="Proteomes" id="UP000264215">
    <property type="component" value="Unassembled WGS sequence"/>
</dbReference>
<dbReference type="InterPro" id="IPR027417">
    <property type="entry name" value="P-loop_NTPase"/>
</dbReference>
<feature type="binding site" evidence="2">
    <location>
        <position position="45"/>
    </location>
    <ligand>
        <name>substrate</name>
    </ligand>
</feature>
<dbReference type="CDD" id="cd01673">
    <property type="entry name" value="dNK"/>
    <property type="match status" value="1"/>
</dbReference>
<evidence type="ECO:0000256" key="2">
    <source>
        <dbReference type="PIRSR" id="PIRSR000705-2"/>
    </source>
</evidence>
<dbReference type="EMBL" id="LGGW01000160">
    <property type="protein sequence ID" value="KUK86578.1"/>
    <property type="molecule type" value="Genomic_DNA"/>
</dbReference>
<feature type="binding site" evidence="2">
    <location>
        <position position="85"/>
    </location>
    <ligand>
        <name>substrate</name>
    </ligand>
</feature>
<evidence type="ECO:0000313" key="6">
    <source>
        <dbReference type="EMBL" id="KUK86578.1"/>
    </source>
</evidence>
<dbReference type="PANTHER" id="PTHR10513">
    <property type="entry name" value="DEOXYNUCLEOSIDE KINASE"/>
    <property type="match status" value="1"/>
</dbReference>
<reference evidence="6" key="1">
    <citation type="journal article" date="2015" name="MBio">
        <title>Genome-resolved metagenomic analysis reveals roles for candidate phyla and other microbial community members in biogeochemical transformations in oil reservoirs.</title>
        <authorList>
            <person name="Hu P."/>
            <person name="Tom L."/>
            <person name="Singh A."/>
            <person name="Thomas B.C."/>
            <person name="Baker B.J."/>
            <person name="Piceno Y.M."/>
            <person name="Andersen G.L."/>
            <person name="Banfield J.F."/>
        </authorList>
    </citation>
    <scope>NUCLEOTIDE SEQUENCE [LARGE SCALE GENOMIC DNA]</scope>
    <source>
        <strain evidence="6">46_70</strain>
    </source>
</reference>
<sequence length="201" mass="23607">MGKIIVLAGNVGAGKSTIAGAIAEGLGYKIHFESVSDNPFLEDFYYDQKRWSYHLQTYFLYHRYCSLKSAEENENTVFDRSIYEDKEIFARNLFETGKMSDREFKAYVTMFDSMIKYLKKPDLLVYIDADVDTILARIRRRGRQMETAVPIAYWEQLDRLYSSWIKDYDLSPVYKIDARSVDIVINPEKAQQITREIMRIL</sequence>
<keyword evidence="3" id="KW-0067">ATP-binding</keyword>
<feature type="binding site" evidence="2">
    <location>
        <position position="33"/>
    </location>
    <ligand>
        <name>substrate</name>
    </ligand>
</feature>
<evidence type="ECO:0000256" key="3">
    <source>
        <dbReference type="PIRSR" id="PIRSR000705-3"/>
    </source>
</evidence>
<protein>
    <submittedName>
        <fullName evidence="6">Deoxynucleoside kinase</fullName>
    </submittedName>
</protein>
<name>A0A101I1M5_9BACT</name>
<feature type="binding site" evidence="3">
    <location>
        <begin position="137"/>
        <end position="141"/>
    </location>
    <ligand>
        <name>ATP</name>
        <dbReference type="ChEBI" id="CHEBI:30616"/>
    </ligand>
</feature>
<feature type="binding site" evidence="2">
    <location>
        <position position="80"/>
    </location>
    <ligand>
        <name>substrate</name>
    </ligand>
</feature>
<organism evidence="6 7">
    <name type="scientific">Mesotoga infera</name>
    <dbReference type="NCBI Taxonomy" id="1236046"/>
    <lineage>
        <taxon>Bacteria</taxon>
        <taxon>Thermotogati</taxon>
        <taxon>Thermotogota</taxon>
        <taxon>Thermotogae</taxon>
        <taxon>Kosmotogales</taxon>
        <taxon>Kosmotogaceae</taxon>
        <taxon>Mesotoga</taxon>
    </lineage>
</organism>
<reference evidence="7" key="2">
    <citation type="journal article" date="2015" name="MBio">
        <title>Genome-Resolved Metagenomic Analysis Reveals Roles for Candidate Phyla and Other Microbial Community Members in Biogeochemical Transformations in Oil Reservoirs.</title>
        <authorList>
            <person name="Hu P."/>
            <person name="Tom L."/>
            <person name="Singh A."/>
            <person name="Thomas B.C."/>
            <person name="Baker B.J."/>
            <person name="Piceno Y.M."/>
            <person name="Andersen G.L."/>
            <person name="Banfield J.F."/>
        </authorList>
    </citation>
    <scope>NUCLEOTIDE SEQUENCE [LARGE SCALE GENOMIC DNA]</scope>
</reference>